<accession>A0A4Y9SZY3</accession>
<dbReference type="PANTHER" id="PTHR32114:SF2">
    <property type="entry name" value="ABC TRANSPORTER ABCH.3"/>
    <property type="match status" value="1"/>
</dbReference>
<dbReference type="Pfam" id="PF13558">
    <property type="entry name" value="SbcC_Walker_B"/>
    <property type="match status" value="1"/>
</dbReference>
<dbReference type="RefSeq" id="WP_135190585.1">
    <property type="nucleotide sequence ID" value="NZ_SPUM01000103.1"/>
</dbReference>
<evidence type="ECO:0000313" key="4">
    <source>
        <dbReference type="Proteomes" id="UP000297258"/>
    </source>
</evidence>
<dbReference type="GO" id="GO:0004527">
    <property type="term" value="F:exonuclease activity"/>
    <property type="evidence" value="ECO:0007669"/>
    <property type="project" value="UniProtKB-KW"/>
</dbReference>
<dbReference type="GO" id="GO:0006302">
    <property type="term" value="P:double-strand break repair"/>
    <property type="evidence" value="ECO:0007669"/>
    <property type="project" value="InterPro"/>
</dbReference>
<organism evidence="3 4">
    <name type="scientific">Massilia horti</name>
    <dbReference type="NCBI Taxonomy" id="2562153"/>
    <lineage>
        <taxon>Bacteria</taxon>
        <taxon>Pseudomonadati</taxon>
        <taxon>Pseudomonadota</taxon>
        <taxon>Betaproteobacteria</taxon>
        <taxon>Burkholderiales</taxon>
        <taxon>Oxalobacteraceae</taxon>
        <taxon>Telluria group</taxon>
        <taxon>Massilia</taxon>
    </lineage>
</organism>
<dbReference type="EMBL" id="SPUM01000103">
    <property type="protein sequence ID" value="TFW30923.1"/>
    <property type="molecule type" value="Genomic_DNA"/>
</dbReference>
<gene>
    <name evidence="3" type="ORF">E4O92_15210</name>
</gene>
<keyword evidence="4" id="KW-1185">Reference proteome</keyword>
<dbReference type="PANTHER" id="PTHR32114">
    <property type="entry name" value="ABC TRANSPORTER ABCH.3"/>
    <property type="match status" value="1"/>
</dbReference>
<evidence type="ECO:0000313" key="3">
    <source>
        <dbReference type="EMBL" id="TFW30923.1"/>
    </source>
</evidence>
<comment type="caution">
    <text evidence="3">The sequence shown here is derived from an EMBL/GenBank/DDBJ whole genome shotgun (WGS) entry which is preliminary data.</text>
</comment>
<dbReference type="OrthoDB" id="9795626at2"/>
<reference evidence="3 4" key="1">
    <citation type="submission" date="2019-03" db="EMBL/GenBank/DDBJ databases">
        <title>Draft genome of Massilia hortus sp. nov., a novel bacterial species of the Oxalobacteraceae family.</title>
        <authorList>
            <person name="Peta V."/>
            <person name="Raths R."/>
            <person name="Bucking H."/>
        </authorList>
    </citation>
    <scope>NUCLEOTIDE SEQUENCE [LARGE SCALE GENOMIC DNA]</scope>
    <source>
        <strain evidence="3 4">ONC3</strain>
    </source>
</reference>
<sequence length="1252" mass="134910">MKILRICGKNLASLAGEFCVDFESEPLASNGLFAISGPTGAGKSTLLDALCLALYDATPRLLKVTRGGSLLPDVGADTVSALDPRTLLRRGAAEGFAEVDFVGNDHRRYRARWSVRRARNKAAGALQKSNMALHALPDLTPLGGTKTEVAAEIVQRIGLSFEQFTRAVLLAQNEFSAFLKTDENERGELLETLTGSTVYSEISMRAFERYKAEQESLRVLTAQLANQAPLPAEARATVDADLAAAELALEAIDVRRTLLEQQLRWHEELAKLRRNETQAEDALATARAQVIESTARRRHLATLDTVQAARPLIAEAARIAREQQESRTALANGEAELARVLKVRDEAAQEVAAAQDQLSAAEEAQRAAAPALDHAKALDAAIAALAPNHVQASSAYDAAQFEARQLQAERQARHTALAAAREARQVAHDWLTAHASWQTLARQWPRWDKVLAQAEQAAQAHTQAASELNAAQQASTNAAAQEAEAAAQLAHAAQLLTERELARQQAIGALAAFDVEALRTERHALELRREQLTALEKTWTALADAQRRRVENEALAAELERSREAARRLLAEAQSCAPELKAAADQSERSLAAAELACADNVEHLRAALADGEPCPVCGGTEHPYRHQDQRLHAMLDGLRGEVERCRAALQANLATQATQGAAVAAFDERSALLARERDRLIESIEALSATWSDAPLAVEAPAQSDRAAWFALQLQQLKQKAAALDAQEQATRQALLARDAAQADCDKAQREHARLQERLGETRAALGRLQAGQGAAAARCESAAAHRDMLLSELDEVLSQADGDGWRSAWQAAPGHYRQARAGEAQLWNEQAAVDERQLAATASLQAECGACDARAEQAARLAEAALAQFARIDAAIKEQREQRAALWEGRPAGEVEQALAAAQARARDALAARQMAVSQAAQDEARVRATCTQTSERIDTLAKAAEAAQVELADWLADYAQRHGELEPVAHQQALAELLAVGSGWLAQERSLLAAFDANLASATTILAERRAQRQAHEASGGDADGQLAEHVAAALGEVLGERRVAHEALAALRLQAAQDDARREQARALLADIEKQQALEQRWGRLSELIGSSDGKKFRNYAQQFTLDVLLGYANQHLAQLARRYRLERVASNAGPSLALMVRDQDMGGEVRSVNSLSGGESFLVSLALALALASLSSNRVRVESLFIDEGFGSLDSDTLGIAMDALDALQSLGRKVGVISHVQEMTERIATKVMVRPGGGGSSAITIE</sequence>
<feature type="domain" description="Rad50/SbcC-type AAA" evidence="2">
    <location>
        <begin position="9"/>
        <end position="226"/>
    </location>
</feature>
<keyword evidence="3" id="KW-0269">Exonuclease</keyword>
<dbReference type="Gene3D" id="3.40.50.300">
    <property type="entry name" value="P-loop containing nucleotide triphosphate hydrolases"/>
    <property type="match status" value="2"/>
</dbReference>
<feature type="coiled-coil region" evidence="1">
    <location>
        <begin position="515"/>
        <end position="576"/>
    </location>
</feature>
<dbReference type="GO" id="GO:0016887">
    <property type="term" value="F:ATP hydrolysis activity"/>
    <property type="evidence" value="ECO:0007669"/>
    <property type="project" value="InterPro"/>
</dbReference>
<dbReference type="InterPro" id="IPR027417">
    <property type="entry name" value="P-loop_NTPase"/>
</dbReference>
<protein>
    <submittedName>
        <fullName evidence="3">Exonuclease SbcC</fullName>
    </submittedName>
</protein>
<feature type="coiled-coil region" evidence="1">
    <location>
        <begin position="715"/>
        <end position="766"/>
    </location>
</feature>
<dbReference type="SUPFAM" id="SSF52540">
    <property type="entry name" value="P-loop containing nucleoside triphosphate hydrolases"/>
    <property type="match status" value="1"/>
</dbReference>
<keyword evidence="3" id="KW-0540">Nuclease</keyword>
<name>A0A4Y9SZY3_9BURK</name>
<dbReference type="Proteomes" id="UP000297258">
    <property type="component" value="Unassembled WGS sequence"/>
</dbReference>
<proteinExistence type="predicted"/>
<dbReference type="AlphaFoldDB" id="A0A4Y9SZY3"/>
<evidence type="ECO:0000256" key="1">
    <source>
        <dbReference type="SAM" id="Coils"/>
    </source>
</evidence>
<feature type="coiled-coil region" evidence="1">
    <location>
        <begin position="337"/>
        <end position="364"/>
    </location>
</feature>
<dbReference type="InterPro" id="IPR038729">
    <property type="entry name" value="Rad50/SbcC_AAA"/>
</dbReference>
<keyword evidence="3" id="KW-0378">Hydrolase</keyword>
<dbReference type="Pfam" id="PF13476">
    <property type="entry name" value="AAA_23"/>
    <property type="match status" value="1"/>
</dbReference>
<keyword evidence="1" id="KW-0175">Coiled coil</keyword>
<evidence type="ECO:0000259" key="2">
    <source>
        <dbReference type="Pfam" id="PF13476"/>
    </source>
</evidence>